<accession>A0A0B2UWA7</accession>
<sequence length="110" mass="12291">MRRVASPIIDRIEFEAWPILRAFRIEDSTSAGGFSFLVSDGLHQIGPEWFTVESSERVSVAVEANARLVIPPGNTPSTIGMDLLRAHIPNVWNFSFVVLIRDFFAFLSAL</sequence>
<dbReference type="STRING" id="6265.A0A0B2UWA7"/>
<gene>
    <name evidence="1" type="ORF">Tcan_16427</name>
</gene>
<dbReference type="OrthoDB" id="5831138at2759"/>
<organism evidence="1 2">
    <name type="scientific">Toxocara canis</name>
    <name type="common">Canine roundworm</name>
    <dbReference type="NCBI Taxonomy" id="6265"/>
    <lineage>
        <taxon>Eukaryota</taxon>
        <taxon>Metazoa</taxon>
        <taxon>Ecdysozoa</taxon>
        <taxon>Nematoda</taxon>
        <taxon>Chromadorea</taxon>
        <taxon>Rhabditida</taxon>
        <taxon>Spirurina</taxon>
        <taxon>Ascaridomorpha</taxon>
        <taxon>Ascaridoidea</taxon>
        <taxon>Toxocaridae</taxon>
        <taxon>Toxocara</taxon>
    </lineage>
</organism>
<name>A0A0B2UWA7_TOXCA</name>
<protein>
    <submittedName>
        <fullName evidence="1">Uncharacterized protein</fullName>
    </submittedName>
</protein>
<evidence type="ECO:0000313" key="1">
    <source>
        <dbReference type="EMBL" id="KHN73140.1"/>
    </source>
</evidence>
<reference evidence="1 2" key="1">
    <citation type="submission" date="2014-11" db="EMBL/GenBank/DDBJ databases">
        <title>Genetic blueprint of the zoonotic pathogen Toxocara canis.</title>
        <authorList>
            <person name="Zhu X.-Q."/>
            <person name="Korhonen P.K."/>
            <person name="Cai H."/>
            <person name="Young N.D."/>
            <person name="Nejsum P."/>
            <person name="von Samson-Himmelstjerna G."/>
            <person name="Boag P.R."/>
            <person name="Tan P."/>
            <person name="Li Q."/>
            <person name="Min J."/>
            <person name="Yang Y."/>
            <person name="Wang X."/>
            <person name="Fang X."/>
            <person name="Hall R.S."/>
            <person name="Hofmann A."/>
            <person name="Sternberg P.W."/>
            <person name="Jex A.R."/>
            <person name="Gasser R.B."/>
        </authorList>
    </citation>
    <scope>NUCLEOTIDE SEQUENCE [LARGE SCALE GENOMIC DNA]</scope>
    <source>
        <strain evidence="1">PN_DK_2014</strain>
    </source>
</reference>
<keyword evidence="2" id="KW-1185">Reference proteome</keyword>
<dbReference type="Proteomes" id="UP000031036">
    <property type="component" value="Unassembled WGS sequence"/>
</dbReference>
<evidence type="ECO:0000313" key="2">
    <source>
        <dbReference type="Proteomes" id="UP000031036"/>
    </source>
</evidence>
<dbReference type="AlphaFoldDB" id="A0A0B2UWA7"/>
<dbReference type="EMBL" id="JPKZ01003147">
    <property type="protein sequence ID" value="KHN73140.1"/>
    <property type="molecule type" value="Genomic_DNA"/>
</dbReference>
<proteinExistence type="predicted"/>
<comment type="caution">
    <text evidence="1">The sequence shown here is derived from an EMBL/GenBank/DDBJ whole genome shotgun (WGS) entry which is preliminary data.</text>
</comment>